<evidence type="ECO:0000313" key="13">
    <source>
        <dbReference type="Proteomes" id="UP001597108"/>
    </source>
</evidence>
<keyword evidence="6" id="KW-0479">Metal-binding</keyword>
<dbReference type="SUPFAM" id="SSF143631">
    <property type="entry name" value="ApbE-like"/>
    <property type="match status" value="1"/>
</dbReference>
<evidence type="ECO:0000256" key="4">
    <source>
        <dbReference type="ARBA" id="ARBA00022630"/>
    </source>
</evidence>
<comment type="cofactor">
    <cofactor evidence="1">
        <name>Mg(2+)</name>
        <dbReference type="ChEBI" id="CHEBI:18420"/>
    </cofactor>
</comment>
<dbReference type="InterPro" id="IPR024932">
    <property type="entry name" value="ApbE"/>
</dbReference>
<dbReference type="PANTHER" id="PTHR30040">
    <property type="entry name" value="THIAMINE BIOSYNTHESIS LIPOPROTEIN APBE"/>
    <property type="match status" value="1"/>
</dbReference>
<feature type="signal peptide" evidence="11">
    <location>
        <begin position="1"/>
        <end position="25"/>
    </location>
</feature>
<dbReference type="PROSITE" id="PS51318">
    <property type="entry name" value="TAT"/>
    <property type="match status" value="1"/>
</dbReference>
<feature type="chain" id="PRO_5045497320" description="FAD:protein FMN transferase" evidence="11">
    <location>
        <begin position="26"/>
        <end position="303"/>
    </location>
</feature>
<keyword evidence="7" id="KW-0274">FAD</keyword>
<dbReference type="InterPro" id="IPR006311">
    <property type="entry name" value="TAT_signal"/>
</dbReference>
<comment type="caution">
    <text evidence="12">The sequence shown here is derived from an EMBL/GenBank/DDBJ whole genome shotgun (WGS) entry which is preliminary data.</text>
</comment>
<dbReference type="GO" id="GO:0016740">
    <property type="term" value="F:transferase activity"/>
    <property type="evidence" value="ECO:0007669"/>
    <property type="project" value="UniProtKB-KW"/>
</dbReference>
<dbReference type="EC" id="2.7.1.180" evidence="2"/>
<evidence type="ECO:0000256" key="5">
    <source>
        <dbReference type="ARBA" id="ARBA00022679"/>
    </source>
</evidence>
<gene>
    <name evidence="12" type="ORF">ACFQ2S_19690</name>
</gene>
<dbReference type="Gene3D" id="3.10.520.10">
    <property type="entry name" value="ApbE-like domains"/>
    <property type="match status" value="1"/>
</dbReference>
<evidence type="ECO:0000256" key="1">
    <source>
        <dbReference type="ARBA" id="ARBA00001946"/>
    </source>
</evidence>
<evidence type="ECO:0000256" key="3">
    <source>
        <dbReference type="ARBA" id="ARBA00016337"/>
    </source>
</evidence>
<keyword evidence="11" id="KW-0732">Signal</keyword>
<dbReference type="Proteomes" id="UP001597108">
    <property type="component" value="Unassembled WGS sequence"/>
</dbReference>
<evidence type="ECO:0000313" key="12">
    <source>
        <dbReference type="EMBL" id="MFD0981862.1"/>
    </source>
</evidence>
<evidence type="ECO:0000256" key="6">
    <source>
        <dbReference type="ARBA" id="ARBA00022723"/>
    </source>
</evidence>
<dbReference type="EMBL" id="JBHTJT010000049">
    <property type="protein sequence ID" value="MFD0981862.1"/>
    <property type="molecule type" value="Genomic_DNA"/>
</dbReference>
<name>A0ABW3IUL5_9RHOB</name>
<evidence type="ECO:0000256" key="10">
    <source>
        <dbReference type="ARBA" id="ARBA00048540"/>
    </source>
</evidence>
<keyword evidence="4" id="KW-0285">Flavoprotein</keyword>
<evidence type="ECO:0000256" key="9">
    <source>
        <dbReference type="ARBA" id="ARBA00031306"/>
    </source>
</evidence>
<sequence length="303" mass="32220">MAPRFSRRRFLAVAAAACTAAQVRAEAPLATWRGPALGTLAEVRLAGLDDAEAAPILAKVEAELARIDRLFSLYREDSALVHLNRDGVLPDPEPDFLHLLSLARTVHLATEGAFDPTVQPLFALHAEHAAAGRSVDPELLSDARSRVGFERVQFDGQSVYFERPGMAMTLNGIAQGYATDRLTDLLQQAGLQDIMVNAGEIRAIGSEQGARGWPVRLPGGRLCRLENRAVATSDLLGTLVDPARGVGHIFAPSQGTRPLRQGPVTAFHESAAVADAASTAAVVLDDRQLALLGPLGVHLQPSG</sequence>
<reference evidence="13" key="1">
    <citation type="journal article" date="2019" name="Int. J. Syst. Evol. Microbiol.">
        <title>The Global Catalogue of Microorganisms (GCM) 10K type strain sequencing project: providing services to taxonomists for standard genome sequencing and annotation.</title>
        <authorList>
            <consortium name="The Broad Institute Genomics Platform"/>
            <consortium name="The Broad Institute Genome Sequencing Center for Infectious Disease"/>
            <person name="Wu L."/>
            <person name="Ma J."/>
        </authorList>
    </citation>
    <scope>NUCLEOTIDE SEQUENCE [LARGE SCALE GENOMIC DNA]</scope>
    <source>
        <strain evidence="13">CCUG 60524</strain>
    </source>
</reference>
<dbReference type="Pfam" id="PF02424">
    <property type="entry name" value="ApbE"/>
    <property type="match status" value="1"/>
</dbReference>
<evidence type="ECO:0000256" key="2">
    <source>
        <dbReference type="ARBA" id="ARBA00011955"/>
    </source>
</evidence>
<comment type="catalytic activity">
    <reaction evidence="10">
        <text>L-threonyl-[protein] + FAD = FMN-L-threonyl-[protein] + AMP + H(+)</text>
        <dbReference type="Rhea" id="RHEA:36847"/>
        <dbReference type="Rhea" id="RHEA-COMP:11060"/>
        <dbReference type="Rhea" id="RHEA-COMP:11061"/>
        <dbReference type="ChEBI" id="CHEBI:15378"/>
        <dbReference type="ChEBI" id="CHEBI:30013"/>
        <dbReference type="ChEBI" id="CHEBI:57692"/>
        <dbReference type="ChEBI" id="CHEBI:74257"/>
        <dbReference type="ChEBI" id="CHEBI:456215"/>
        <dbReference type="EC" id="2.7.1.180"/>
    </reaction>
</comment>
<dbReference type="RefSeq" id="WP_386077126.1">
    <property type="nucleotide sequence ID" value="NZ_JBHTJT010000049.1"/>
</dbReference>
<evidence type="ECO:0000256" key="11">
    <source>
        <dbReference type="SAM" id="SignalP"/>
    </source>
</evidence>
<accession>A0ABW3IUL5</accession>
<keyword evidence="8" id="KW-0460">Magnesium</keyword>
<protein>
    <recommendedName>
        <fullName evidence="3">FAD:protein FMN transferase</fullName>
        <ecNumber evidence="2">2.7.1.180</ecNumber>
    </recommendedName>
    <alternativeName>
        <fullName evidence="9">Flavin transferase</fullName>
    </alternativeName>
</protein>
<keyword evidence="5 12" id="KW-0808">Transferase</keyword>
<dbReference type="PANTHER" id="PTHR30040:SF2">
    <property type="entry name" value="FAD:PROTEIN FMN TRANSFERASE"/>
    <property type="match status" value="1"/>
</dbReference>
<evidence type="ECO:0000256" key="8">
    <source>
        <dbReference type="ARBA" id="ARBA00022842"/>
    </source>
</evidence>
<proteinExistence type="predicted"/>
<organism evidence="12 13">
    <name type="scientific">Tropicimonas aquimaris</name>
    <dbReference type="NCBI Taxonomy" id="914152"/>
    <lineage>
        <taxon>Bacteria</taxon>
        <taxon>Pseudomonadati</taxon>
        <taxon>Pseudomonadota</taxon>
        <taxon>Alphaproteobacteria</taxon>
        <taxon>Rhodobacterales</taxon>
        <taxon>Roseobacteraceae</taxon>
        <taxon>Tropicimonas</taxon>
    </lineage>
</organism>
<keyword evidence="13" id="KW-1185">Reference proteome</keyword>
<evidence type="ECO:0000256" key="7">
    <source>
        <dbReference type="ARBA" id="ARBA00022827"/>
    </source>
</evidence>
<dbReference type="InterPro" id="IPR003374">
    <property type="entry name" value="ApbE-like_sf"/>
</dbReference>